<evidence type="ECO:0000313" key="2">
    <source>
        <dbReference type="EMBL" id="KAB7504896.1"/>
    </source>
</evidence>
<dbReference type="InterPro" id="IPR008197">
    <property type="entry name" value="WAP_dom"/>
</dbReference>
<comment type="caution">
    <text evidence="2">The sequence shown here is derived from an EMBL/GenBank/DDBJ whole genome shotgun (WGS) entry which is preliminary data.</text>
</comment>
<evidence type="ECO:0000259" key="1">
    <source>
        <dbReference type="Pfam" id="PF00095"/>
    </source>
</evidence>
<gene>
    <name evidence="2" type="ORF">Anas_12664</name>
</gene>
<dbReference type="Pfam" id="PF00095">
    <property type="entry name" value="WAP"/>
    <property type="match status" value="1"/>
</dbReference>
<dbReference type="GO" id="GO:0005576">
    <property type="term" value="C:extracellular region"/>
    <property type="evidence" value="ECO:0007669"/>
    <property type="project" value="InterPro"/>
</dbReference>
<sequence>DEDLEIYSPFPECLLPCLVFKRLACPFVGSNKGFACADVISRYDCRYYVDCRENQICCRNQCSYQCYDPILKEFVSQEVVHLLNLP</sequence>
<dbReference type="EMBL" id="SEYY01002143">
    <property type="protein sequence ID" value="KAB7504896.1"/>
    <property type="molecule type" value="Genomic_DNA"/>
</dbReference>
<feature type="non-terminal residue" evidence="2">
    <location>
        <position position="1"/>
    </location>
</feature>
<reference evidence="2 3" key="1">
    <citation type="journal article" date="2019" name="PLoS Biol.">
        <title>Sex chromosomes control vertical transmission of feminizing Wolbachia symbionts in an isopod.</title>
        <authorList>
            <person name="Becking T."/>
            <person name="Chebbi M.A."/>
            <person name="Giraud I."/>
            <person name="Moumen B."/>
            <person name="Laverre T."/>
            <person name="Caubet Y."/>
            <person name="Peccoud J."/>
            <person name="Gilbert C."/>
            <person name="Cordaux R."/>
        </authorList>
    </citation>
    <scope>NUCLEOTIDE SEQUENCE [LARGE SCALE GENOMIC DNA]</scope>
    <source>
        <strain evidence="2">ANa2</strain>
        <tissue evidence="2">Whole body excluding digestive tract and cuticle</tissue>
    </source>
</reference>
<dbReference type="AlphaFoldDB" id="A0A5N5TE00"/>
<protein>
    <recommendedName>
        <fullName evidence="1">WAP domain-containing protein</fullName>
    </recommendedName>
</protein>
<evidence type="ECO:0000313" key="3">
    <source>
        <dbReference type="Proteomes" id="UP000326759"/>
    </source>
</evidence>
<dbReference type="Proteomes" id="UP000326759">
    <property type="component" value="Unassembled WGS sequence"/>
</dbReference>
<name>A0A5N5TE00_9CRUS</name>
<proteinExistence type="predicted"/>
<dbReference type="Gene3D" id="4.10.75.10">
    <property type="entry name" value="Elafin-like"/>
    <property type="match status" value="1"/>
</dbReference>
<dbReference type="GO" id="GO:0030414">
    <property type="term" value="F:peptidase inhibitor activity"/>
    <property type="evidence" value="ECO:0007669"/>
    <property type="project" value="InterPro"/>
</dbReference>
<feature type="domain" description="WAP" evidence="1">
    <location>
        <begin position="24"/>
        <end position="69"/>
    </location>
</feature>
<accession>A0A5N5TE00</accession>
<dbReference type="InterPro" id="IPR036645">
    <property type="entry name" value="Elafin-like_sf"/>
</dbReference>
<dbReference type="OrthoDB" id="10378190at2759"/>
<keyword evidence="3" id="KW-1185">Reference proteome</keyword>
<organism evidence="2 3">
    <name type="scientific">Armadillidium nasatum</name>
    <dbReference type="NCBI Taxonomy" id="96803"/>
    <lineage>
        <taxon>Eukaryota</taxon>
        <taxon>Metazoa</taxon>
        <taxon>Ecdysozoa</taxon>
        <taxon>Arthropoda</taxon>
        <taxon>Crustacea</taxon>
        <taxon>Multicrustacea</taxon>
        <taxon>Malacostraca</taxon>
        <taxon>Eumalacostraca</taxon>
        <taxon>Peracarida</taxon>
        <taxon>Isopoda</taxon>
        <taxon>Oniscidea</taxon>
        <taxon>Crinocheta</taxon>
        <taxon>Armadillidiidae</taxon>
        <taxon>Armadillidium</taxon>
    </lineage>
</organism>